<keyword evidence="2" id="KW-1185">Reference proteome</keyword>
<protein>
    <submittedName>
        <fullName evidence="1">Uncharacterized protein</fullName>
    </submittedName>
</protein>
<evidence type="ECO:0000313" key="1">
    <source>
        <dbReference type="EMBL" id="GGW26208.1"/>
    </source>
</evidence>
<proteinExistence type="predicted"/>
<evidence type="ECO:0000313" key="2">
    <source>
        <dbReference type="Proteomes" id="UP000623776"/>
    </source>
</evidence>
<dbReference type="EMBL" id="BMXN01000008">
    <property type="protein sequence ID" value="GGW26208.1"/>
    <property type="molecule type" value="Genomic_DNA"/>
</dbReference>
<dbReference type="RefSeq" id="WP_189463481.1">
    <property type="nucleotide sequence ID" value="NZ_BMXN01000008.1"/>
</dbReference>
<dbReference type="Proteomes" id="UP000623776">
    <property type="component" value="Unassembled WGS sequence"/>
</dbReference>
<accession>A0A8H9LZS4</accession>
<sequence>MLSLTSSTVLAVLQGIMSRHGITHSEMLPSAGTAERDSLVQAVTRFFGLSDGELLSPTCITLEEWATALSEQGDFSHLQLFDTAIGGAFSHQLQRQHRYEAAFLQQEAIALQTLLTVDTQPQRSLVSWLSKQTAPGFVLGALLPQQAGWQPRSLFDHANALWELKAGDIMVTSEDRWRQLAQRLPSLPMSITAVSTAPLDKKTYRALLAKGVAHIIELHCQPGLGVLAARRSQNAPFELLPHWHPTESDNFLLKLIKGGVPEEVKLAQPLRWVGARHFRPQENAWAETVRVDRAALRVAPTWQPAAEHHQGSSAA</sequence>
<name>A0A8H9LZS4_9GAMM</name>
<gene>
    <name evidence="1" type="ORF">GCM10007157_17980</name>
</gene>
<dbReference type="AlphaFoldDB" id="A0A8H9LZS4"/>
<comment type="caution">
    <text evidence="1">The sequence shown here is derived from an EMBL/GenBank/DDBJ whole genome shotgun (WGS) entry which is preliminary data.</text>
</comment>
<organism evidence="1 2">
    <name type="scientific">Vreelandella hamiltonii</name>
    <dbReference type="NCBI Taxonomy" id="502829"/>
    <lineage>
        <taxon>Bacteria</taxon>
        <taxon>Pseudomonadati</taxon>
        <taxon>Pseudomonadota</taxon>
        <taxon>Gammaproteobacteria</taxon>
        <taxon>Oceanospirillales</taxon>
        <taxon>Halomonadaceae</taxon>
        <taxon>Vreelandella</taxon>
    </lineage>
</organism>
<reference evidence="2" key="1">
    <citation type="journal article" date="2019" name="Int. J. Syst. Evol. Microbiol.">
        <title>The Global Catalogue of Microorganisms (GCM) 10K type strain sequencing project: providing services to taxonomists for standard genome sequencing and annotation.</title>
        <authorList>
            <consortium name="The Broad Institute Genomics Platform"/>
            <consortium name="The Broad Institute Genome Sequencing Center for Infectious Disease"/>
            <person name="Wu L."/>
            <person name="Ma J."/>
        </authorList>
    </citation>
    <scope>NUCLEOTIDE SEQUENCE [LARGE SCALE GENOMIC DNA]</scope>
    <source>
        <strain evidence="2">KCTC 22154</strain>
    </source>
</reference>